<dbReference type="Proteomes" id="UP000629870">
    <property type="component" value="Unassembled WGS sequence"/>
</dbReference>
<dbReference type="AlphaFoldDB" id="A0A5C4Y4C3"/>
<evidence type="ECO:0008006" key="6">
    <source>
        <dbReference type="Google" id="ProtNLM"/>
    </source>
</evidence>
<dbReference type="Proteomes" id="UP000313988">
    <property type="component" value="Unassembled WGS sequence"/>
</dbReference>
<evidence type="ECO:0000313" key="5">
    <source>
        <dbReference type="Proteomes" id="UP000629870"/>
    </source>
</evidence>
<organism evidence="3 4">
    <name type="scientific">Deinococcus radiopugnans ATCC 19172</name>
    <dbReference type="NCBI Taxonomy" id="585398"/>
    <lineage>
        <taxon>Bacteria</taxon>
        <taxon>Thermotogati</taxon>
        <taxon>Deinococcota</taxon>
        <taxon>Deinococci</taxon>
        <taxon>Deinococcales</taxon>
        <taxon>Deinococcaceae</taxon>
        <taxon>Deinococcus</taxon>
    </lineage>
</organism>
<name>A0A5C4Y4C3_9DEIO</name>
<evidence type="ECO:0000313" key="3">
    <source>
        <dbReference type="EMBL" id="TNM70712.1"/>
    </source>
</evidence>
<gene>
    <name evidence="3" type="ORF">FHR04_12495</name>
    <name evidence="2" type="ORF">HNQ04_002315</name>
</gene>
<feature type="compositionally biased region" description="Basic and acidic residues" evidence="1">
    <location>
        <begin position="228"/>
        <end position="239"/>
    </location>
</feature>
<keyword evidence="5" id="KW-1185">Reference proteome</keyword>
<dbReference type="EMBL" id="VDMO01000012">
    <property type="protein sequence ID" value="TNM70712.1"/>
    <property type="molecule type" value="Genomic_DNA"/>
</dbReference>
<sequence>MGYTDIDDVLGSRKARGSRNVQPPTAGRSQRSKLQTVVKARYRTLPTTGANPGRGRASAVLRNIDYFTTRPDHEHAHRISRDLVMPEGRVNLQAHPEQRQALFERLAADRSKYLYHIVLSSGDRSMSEKDTERWATAVLHAQGVSRYYLAVHAGHTGHTEHPHAHVVLPRDTRLTREDFFALRKTGDLEQQFHSRLYRHLEESWKERFADQTTSSGGTPRGVEESESSDQKKTIDIQFG</sequence>
<proteinExistence type="predicted"/>
<feature type="region of interest" description="Disordered" evidence="1">
    <location>
        <begin position="206"/>
        <end position="239"/>
    </location>
</feature>
<reference evidence="2 5" key="2">
    <citation type="submission" date="2020-08" db="EMBL/GenBank/DDBJ databases">
        <title>Genomic Encyclopedia of Type Strains, Phase IV (KMG-IV): sequencing the most valuable type-strain genomes for metagenomic binning, comparative biology and taxonomic classification.</title>
        <authorList>
            <person name="Goeker M."/>
        </authorList>
    </citation>
    <scope>NUCLEOTIDE SEQUENCE [LARGE SCALE GENOMIC DNA]</scope>
    <source>
        <strain evidence="2 5">DSM 12027</strain>
    </source>
</reference>
<dbReference type="EMBL" id="JACHEW010000011">
    <property type="protein sequence ID" value="MBB6017053.1"/>
    <property type="molecule type" value="Genomic_DNA"/>
</dbReference>
<evidence type="ECO:0000313" key="2">
    <source>
        <dbReference type="EMBL" id="MBB6017053.1"/>
    </source>
</evidence>
<feature type="compositionally biased region" description="Polar residues" evidence="1">
    <location>
        <begin position="19"/>
        <end position="33"/>
    </location>
</feature>
<evidence type="ECO:0000256" key="1">
    <source>
        <dbReference type="SAM" id="MobiDB-lite"/>
    </source>
</evidence>
<dbReference type="RefSeq" id="WP_139403738.1">
    <property type="nucleotide sequence ID" value="NZ_JACHEW010000011.1"/>
</dbReference>
<feature type="region of interest" description="Disordered" evidence="1">
    <location>
        <begin position="1"/>
        <end position="33"/>
    </location>
</feature>
<dbReference type="OrthoDB" id="65080at2"/>
<protein>
    <recommendedName>
        <fullName evidence="6">Relaxase/mobilization nuclease domain-containing protein</fullName>
    </recommendedName>
</protein>
<reference evidence="3 4" key="1">
    <citation type="submission" date="2019-06" db="EMBL/GenBank/DDBJ databases">
        <title>Genome sequence of Deinococcus radiopugnans ATCC 19172.</title>
        <authorList>
            <person name="Maclea K.S."/>
            <person name="Maynard C.R."/>
        </authorList>
    </citation>
    <scope>NUCLEOTIDE SEQUENCE [LARGE SCALE GENOMIC DNA]</scope>
    <source>
        <strain evidence="3 4">ATCC 19172</strain>
    </source>
</reference>
<accession>A0A5C4Y4C3</accession>
<comment type="caution">
    <text evidence="3">The sequence shown here is derived from an EMBL/GenBank/DDBJ whole genome shotgun (WGS) entry which is preliminary data.</text>
</comment>
<evidence type="ECO:0000313" key="4">
    <source>
        <dbReference type="Proteomes" id="UP000313988"/>
    </source>
</evidence>